<evidence type="ECO:0000256" key="3">
    <source>
        <dbReference type="ARBA" id="ARBA00023295"/>
    </source>
</evidence>
<comment type="similarity">
    <text evidence="1 4">Belongs to the glycosyl hydrolase 1 family.</text>
</comment>
<dbReference type="Pfam" id="PF00232">
    <property type="entry name" value="Glyco_hydro_1"/>
    <property type="match status" value="2"/>
</dbReference>
<proteinExistence type="inferred from homology"/>
<gene>
    <name evidence="5" type="ORF">EAS64_06315</name>
</gene>
<comment type="caution">
    <text evidence="5">The sequence shown here is derived from an EMBL/GenBank/DDBJ whole genome shotgun (WGS) entry which is preliminary data.</text>
</comment>
<keyword evidence="3" id="KW-0326">Glycosidase</keyword>
<keyword evidence="2 5" id="KW-0378">Hydrolase</keyword>
<dbReference type="AlphaFoldDB" id="A0A6P2CBG7"/>
<accession>A0A6P2CBG7</accession>
<dbReference type="InterPro" id="IPR033132">
    <property type="entry name" value="GH_1_N_CS"/>
</dbReference>
<dbReference type="PRINTS" id="PR00131">
    <property type="entry name" value="GLHYDRLASE1"/>
</dbReference>
<dbReference type="Proteomes" id="UP000460272">
    <property type="component" value="Unassembled WGS sequence"/>
</dbReference>
<name>A0A6P2CBG7_9ACTN</name>
<dbReference type="GO" id="GO:0005829">
    <property type="term" value="C:cytosol"/>
    <property type="evidence" value="ECO:0007669"/>
    <property type="project" value="TreeGrafter"/>
</dbReference>
<dbReference type="InterPro" id="IPR017853">
    <property type="entry name" value="GH"/>
</dbReference>
<evidence type="ECO:0000256" key="4">
    <source>
        <dbReference type="RuleBase" id="RU003690"/>
    </source>
</evidence>
<dbReference type="SUPFAM" id="SSF51445">
    <property type="entry name" value="(Trans)glycosidases"/>
    <property type="match status" value="1"/>
</dbReference>
<dbReference type="EMBL" id="RPFW01000001">
    <property type="protein sequence ID" value="TVZ06943.1"/>
    <property type="molecule type" value="Genomic_DNA"/>
</dbReference>
<dbReference type="PANTHER" id="PTHR10353:SF36">
    <property type="entry name" value="LP05116P"/>
    <property type="match status" value="1"/>
</dbReference>
<dbReference type="GO" id="GO:0016052">
    <property type="term" value="P:carbohydrate catabolic process"/>
    <property type="evidence" value="ECO:0007669"/>
    <property type="project" value="TreeGrafter"/>
</dbReference>
<dbReference type="Gene3D" id="3.20.20.80">
    <property type="entry name" value="Glycosidases"/>
    <property type="match status" value="2"/>
</dbReference>
<dbReference type="InterPro" id="IPR001360">
    <property type="entry name" value="Glyco_hydro_1"/>
</dbReference>
<dbReference type="OrthoDB" id="9765195at2"/>
<sequence length="479" mass="52108">MSEYFPEDSGSSSAPVLCLLRTCSGEALGRLAGPLRWAPGQYSNCTIKHRPAPEHSPSRIFYGAVSRNRLRSELVLLACPTRRHEVSFTVPLDFLWGASTSGHQTEGGNASSDWWVLENAPGSFVSEPSLDAVDSFHRWGEDMDLLAAAGFTDYRFSIEWARIEPITGRVSRAAVAHYRAMVLGAIARGLRPMVTLHHFTSPAWFTADGGWTHPDGIARFDRFVDIAGEILGADVGHVCTINEPNMVAIFRHALDGSRVDLRNGLPPADLALTERLIEAHQAARATLRRNNPGAKTGWSVAMLGIEPLAPEYLDAARTYAGARETRFIEAAAGDDWFGVQAYSRTRVRGTAADPSTAALPDDAVRTLTGWEYYPAALGNAVRTAAGVLGSVPLIVTENGIATGDDAQRIAYTAGALDGLASVMDDGIRVDGYFHWSLLDNYEWGDYRPTFGLIGVDRRTFERRPKPSLAWLGGLRRPGA</sequence>
<protein>
    <submittedName>
        <fullName evidence="5">Glycosyl hydrolase family protein</fullName>
    </submittedName>
</protein>
<organism evidence="5 6">
    <name type="scientific">Trebonia kvetii</name>
    <dbReference type="NCBI Taxonomy" id="2480626"/>
    <lineage>
        <taxon>Bacteria</taxon>
        <taxon>Bacillati</taxon>
        <taxon>Actinomycetota</taxon>
        <taxon>Actinomycetes</taxon>
        <taxon>Streptosporangiales</taxon>
        <taxon>Treboniaceae</taxon>
        <taxon>Trebonia</taxon>
    </lineage>
</organism>
<evidence type="ECO:0000256" key="2">
    <source>
        <dbReference type="ARBA" id="ARBA00022801"/>
    </source>
</evidence>
<evidence type="ECO:0000256" key="1">
    <source>
        <dbReference type="ARBA" id="ARBA00010838"/>
    </source>
</evidence>
<reference evidence="5 6" key="1">
    <citation type="submission" date="2018-11" db="EMBL/GenBank/DDBJ databases">
        <title>Trebonia kvetii gen.nov., sp.nov., a novel acidophilic actinobacterium, and proposal of the new actinobacterial family Treboniaceae fam. nov.</title>
        <authorList>
            <person name="Rapoport D."/>
            <person name="Sagova-Mareckova M."/>
            <person name="Sedlacek I."/>
            <person name="Provaznik J."/>
            <person name="Kralova S."/>
            <person name="Pavlinic D."/>
            <person name="Benes V."/>
            <person name="Kopecky J."/>
        </authorList>
    </citation>
    <scope>NUCLEOTIDE SEQUENCE [LARGE SCALE GENOMIC DNA]</scope>
    <source>
        <strain evidence="5 6">15Tr583</strain>
    </source>
</reference>
<dbReference type="GO" id="GO:0008422">
    <property type="term" value="F:beta-glucosidase activity"/>
    <property type="evidence" value="ECO:0007669"/>
    <property type="project" value="TreeGrafter"/>
</dbReference>
<dbReference type="PROSITE" id="PS00653">
    <property type="entry name" value="GLYCOSYL_HYDROL_F1_2"/>
    <property type="match status" value="1"/>
</dbReference>
<evidence type="ECO:0000313" key="6">
    <source>
        <dbReference type="Proteomes" id="UP000460272"/>
    </source>
</evidence>
<keyword evidence="6" id="KW-1185">Reference proteome</keyword>
<dbReference type="PANTHER" id="PTHR10353">
    <property type="entry name" value="GLYCOSYL HYDROLASE"/>
    <property type="match status" value="1"/>
</dbReference>
<evidence type="ECO:0000313" key="5">
    <source>
        <dbReference type="EMBL" id="TVZ06943.1"/>
    </source>
</evidence>